<keyword evidence="2" id="KW-0808">Transferase</keyword>
<organism evidence="2 3">
    <name type="scientific">Caloramator fervidus</name>
    <dbReference type="NCBI Taxonomy" id="29344"/>
    <lineage>
        <taxon>Bacteria</taxon>
        <taxon>Bacillati</taxon>
        <taxon>Bacillota</taxon>
        <taxon>Clostridia</taxon>
        <taxon>Eubacteriales</taxon>
        <taxon>Clostridiaceae</taxon>
        <taxon>Caloramator</taxon>
    </lineage>
</organism>
<accession>A0A1H5S334</accession>
<keyword evidence="3" id="KW-1185">Reference proteome</keyword>
<dbReference type="EMBL" id="FNUK01000002">
    <property type="protein sequence ID" value="SEF45009.1"/>
    <property type="molecule type" value="Genomic_DNA"/>
</dbReference>
<dbReference type="Pfam" id="PF02518">
    <property type="entry name" value="HATPase_c"/>
    <property type="match status" value="1"/>
</dbReference>
<feature type="domain" description="Histidine kinase/HSP90-like ATPase" evidence="1">
    <location>
        <begin position="48"/>
        <end position="138"/>
    </location>
</feature>
<dbReference type="SUPFAM" id="SSF55874">
    <property type="entry name" value="ATPase domain of HSP90 chaperone/DNA topoisomerase II/histidine kinase"/>
    <property type="match status" value="1"/>
</dbReference>
<evidence type="ECO:0000313" key="2">
    <source>
        <dbReference type="EMBL" id="SEF45009.1"/>
    </source>
</evidence>
<dbReference type="InterPro" id="IPR003594">
    <property type="entry name" value="HATPase_dom"/>
</dbReference>
<dbReference type="Proteomes" id="UP000242850">
    <property type="component" value="Unassembled WGS sequence"/>
</dbReference>
<dbReference type="InterPro" id="IPR036890">
    <property type="entry name" value="HATPase_C_sf"/>
</dbReference>
<evidence type="ECO:0000313" key="3">
    <source>
        <dbReference type="Proteomes" id="UP000242850"/>
    </source>
</evidence>
<name>A0A1H5S334_9CLOT</name>
<dbReference type="Gene3D" id="3.30.565.10">
    <property type="entry name" value="Histidine kinase-like ATPase, C-terminal domain"/>
    <property type="match status" value="1"/>
</dbReference>
<gene>
    <name evidence="2" type="ORF">SAMN05660865_00251</name>
</gene>
<dbReference type="AlphaFoldDB" id="A0A1H5S334"/>
<reference evidence="3" key="1">
    <citation type="submission" date="2016-10" db="EMBL/GenBank/DDBJ databases">
        <authorList>
            <person name="Varghese N."/>
            <person name="Submissions S."/>
        </authorList>
    </citation>
    <scope>NUCLEOTIDE SEQUENCE [LARGE SCALE GENOMIC DNA]</scope>
    <source>
        <strain evidence="3">DSM 5463</strain>
    </source>
</reference>
<evidence type="ECO:0000259" key="1">
    <source>
        <dbReference type="Pfam" id="PF02518"/>
    </source>
</evidence>
<sequence length="143" mass="15887">MLMEELLSVKYDVISGDFIRGGEASSNLKKLLNQLGIRSDVVKRICVACYEAEMNIVIHSVGGYIQAKIYNDRIEIIAYDNGPGIPDIELAMQEGYSTASEIAREMGFGGGMGLPNIKRSSDEFYITSEVGKYTKLKIIIYFD</sequence>
<dbReference type="GO" id="GO:0016301">
    <property type="term" value="F:kinase activity"/>
    <property type="evidence" value="ECO:0007669"/>
    <property type="project" value="UniProtKB-KW"/>
</dbReference>
<protein>
    <submittedName>
        <fullName evidence="2">Anti-sigma regulatory factor (Ser/Thr protein kinase)</fullName>
    </submittedName>
</protein>
<proteinExistence type="predicted"/>
<keyword evidence="2" id="KW-0418">Kinase</keyword>